<comment type="caution">
    <text evidence="2">The sequence shown here is derived from an EMBL/GenBank/DDBJ whole genome shotgun (WGS) entry which is preliminary data.</text>
</comment>
<feature type="transmembrane region" description="Helical" evidence="1">
    <location>
        <begin position="6"/>
        <end position="25"/>
    </location>
</feature>
<keyword evidence="1" id="KW-0472">Membrane</keyword>
<protein>
    <recommendedName>
        <fullName evidence="4">Zinc ribbon domain-containing protein</fullName>
    </recommendedName>
</protein>
<evidence type="ECO:0000313" key="3">
    <source>
        <dbReference type="Proteomes" id="UP001234354"/>
    </source>
</evidence>
<gene>
    <name evidence="2" type="ORF">QE383_001208</name>
</gene>
<evidence type="ECO:0008006" key="4">
    <source>
        <dbReference type="Google" id="ProtNLM"/>
    </source>
</evidence>
<dbReference type="Proteomes" id="UP001234354">
    <property type="component" value="Unassembled WGS sequence"/>
</dbReference>
<feature type="transmembrane region" description="Helical" evidence="1">
    <location>
        <begin position="68"/>
        <end position="88"/>
    </location>
</feature>
<proteinExistence type="predicted"/>
<reference evidence="2" key="1">
    <citation type="submission" date="2023-07" db="EMBL/GenBank/DDBJ databases">
        <title>Functional and genomic diversity of the sorghum phyllosphere microbiome.</title>
        <authorList>
            <person name="Shade A."/>
        </authorList>
    </citation>
    <scope>NUCLEOTIDE SEQUENCE</scope>
    <source>
        <strain evidence="2">SORGH_AS_0908</strain>
    </source>
</reference>
<organism evidence="2 3">
    <name type="scientific">Pseudoxanthomonas winnipegensis</name>
    <dbReference type="NCBI Taxonomy" id="2480810"/>
    <lineage>
        <taxon>Bacteria</taxon>
        <taxon>Pseudomonadati</taxon>
        <taxon>Pseudomonadota</taxon>
        <taxon>Gammaproteobacteria</taxon>
        <taxon>Lysobacterales</taxon>
        <taxon>Lysobacteraceae</taxon>
        <taxon>Pseudoxanthomonas</taxon>
    </lineage>
</organism>
<keyword evidence="1" id="KW-0812">Transmembrane</keyword>
<dbReference type="AlphaFoldDB" id="A0AAW8G8Y6"/>
<name>A0AAW8G8Y6_9GAMM</name>
<sequence>MNFKAFGWLIFTVGLLGGLATWIKYSSLDRDQARAGFQAVLGMGTVDGLEARLAGADAKGQQQRLQPWMIASGVAAVLGLCVAFAASGEPRQVRTCPKCAESIQLHAVLCKHCGTDLTAIGTEGTDWMAQADERANDRPHSYRELAAAAERAEAAAKGK</sequence>
<accession>A0AAW8G8Y6</accession>
<dbReference type="EMBL" id="JAUTBB010000001">
    <property type="protein sequence ID" value="MDQ1118900.1"/>
    <property type="molecule type" value="Genomic_DNA"/>
</dbReference>
<evidence type="ECO:0000313" key="2">
    <source>
        <dbReference type="EMBL" id="MDQ1118900.1"/>
    </source>
</evidence>
<keyword evidence="1" id="KW-1133">Transmembrane helix</keyword>
<evidence type="ECO:0000256" key="1">
    <source>
        <dbReference type="SAM" id="Phobius"/>
    </source>
</evidence>
<dbReference type="RefSeq" id="WP_306991735.1">
    <property type="nucleotide sequence ID" value="NZ_JAUTBB010000001.1"/>
</dbReference>